<dbReference type="AlphaFoldDB" id="A0A2D4NCQ1"/>
<sequence>MDGVRMLVSSTSSADAHGLLTLEFLPLSSSKCAKVNVCSTLDVKSHLLESRSSLNLVQPVHVVFLSTIRKQLATGYPGYLCVCVCIFCQFHNLVAVNCSTLADLRKAK</sequence>
<dbReference type="EMBL" id="IACM01167766">
    <property type="protein sequence ID" value="LAB43470.1"/>
    <property type="molecule type" value="Transcribed_RNA"/>
</dbReference>
<evidence type="ECO:0000313" key="1">
    <source>
        <dbReference type="EMBL" id="LAB43470.1"/>
    </source>
</evidence>
<name>A0A2D4NCQ1_9SAUR</name>
<reference evidence="1" key="1">
    <citation type="submission" date="2017-07" db="EMBL/GenBank/DDBJ databases">
        <authorList>
            <person name="Mikheyev A."/>
            <person name="Grau M."/>
        </authorList>
    </citation>
    <scope>NUCLEOTIDE SEQUENCE</scope>
    <source>
        <tissue evidence="1">Venom_gland</tissue>
    </source>
</reference>
<accession>A0A2D4NCQ1</accession>
<proteinExistence type="predicted"/>
<reference evidence="1" key="2">
    <citation type="submission" date="2017-11" db="EMBL/GenBank/DDBJ databases">
        <title>Coralsnake Venomics: Analyses of Venom Gland Transcriptomes and Proteomes of Six Brazilian Taxa.</title>
        <authorList>
            <person name="Aird S.D."/>
            <person name="Jorge da Silva N."/>
            <person name="Qiu L."/>
            <person name="Villar-Briones A."/>
            <person name="Aparecida-Saddi V."/>
            <person name="Campos-Telles M.P."/>
            <person name="Grau M."/>
            <person name="Mikheyev A.S."/>
        </authorList>
    </citation>
    <scope>NUCLEOTIDE SEQUENCE</scope>
    <source>
        <tissue evidence="1">Venom_gland</tissue>
    </source>
</reference>
<protein>
    <submittedName>
        <fullName evidence="1">Uncharacterized protein</fullName>
    </submittedName>
</protein>
<organism evidence="1">
    <name type="scientific">Micrurus spixii</name>
    <name type="common">Amazon coral snake</name>
    <dbReference type="NCBI Taxonomy" id="129469"/>
    <lineage>
        <taxon>Eukaryota</taxon>
        <taxon>Metazoa</taxon>
        <taxon>Chordata</taxon>
        <taxon>Craniata</taxon>
        <taxon>Vertebrata</taxon>
        <taxon>Euteleostomi</taxon>
        <taxon>Lepidosauria</taxon>
        <taxon>Squamata</taxon>
        <taxon>Bifurcata</taxon>
        <taxon>Unidentata</taxon>
        <taxon>Episquamata</taxon>
        <taxon>Toxicofera</taxon>
        <taxon>Serpentes</taxon>
        <taxon>Colubroidea</taxon>
        <taxon>Elapidae</taxon>
        <taxon>Elapinae</taxon>
        <taxon>Micrurus</taxon>
    </lineage>
</organism>